<feature type="chain" id="PRO_5018220827" description="C-type lectin domain-containing protein" evidence="1">
    <location>
        <begin position="21"/>
        <end position="183"/>
    </location>
</feature>
<reference evidence="3 4" key="1">
    <citation type="journal article" date="2014" name="Nature">
        <title>The genomic substrate for adaptive radiation in African cichlid fish.</title>
        <authorList>
            <person name="Brawand D."/>
            <person name="Wagner C.E."/>
            <person name="Li Y.I."/>
            <person name="Malinsky M."/>
            <person name="Keller I."/>
            <person name="Fan S."/>
            <person name="Simakov O."/>
            <person name="Ng A.Y."/>
            <person name="Lim Z.W."/>
            <person name="Bezault E."/>
            <person name="Turner-Maier J."/>
            <person name="Johnson J."/>
            <person name="Alcazar R."/>
            <person name="Noh H.J."/>
            <person name="Russell P."/>
            <person name="Aken B."/>
            <person name="Alfoldi J."/>
            <person name="Amemiya C."/>
            <person name="Azzouzi N."/>
            <person name="Baroiller J.F."/>
            <person name="Barloy-Hubler F."/>
            <person name="Berlin A."/>
            <person name="Bloomquist R."/>
            <person name="Carleton K.L."/>
            <person name="Conte M.A."/>
            <person name="D'Cotta H."/>
            <person name="Eshel O."/>
            <person name="Gaffney L."/>
            <person name="Galibert F."/>
            <person name="Gante H.F."/>
            <person name="Gnerre S."/>
            <person name="Greuter L."/>
            <person name="Guyon R."/>
            <person name="Haddad N.S."/>
            <person name="Haerty W."/>
            <person name="Harris R.M."/>
            <person name="Hofmann H.A."/>
            <person name="Hourlier T."/>
            <person name="Hulata G."/>
            <person name="Jaffe D.B."/>
            <person name="Lara M."/>
            <person name="Lee A.P."/>
            <person name="MacCallum I."/>
            <person name="Mwaiko S."/>
            <person name="Nikaido M."/>
            <person name="Nishihara H."/>
            <person name="Ozouf-Costaz C."/>
            <person name="Penman D.J."/>
            <person name="Przybylski D."/>
            <person name="Rakotomanga M."/>
            <person name="Renn S.C.P."/>
            <person name="Ribeiro F.J."/>
            <person name="Ron M."/>
            <person name="Salzburger W."/>
            <person name="Sanchez-Pulido L."/>
            <person name="Santos M.E."/>
            <person name="Searle S."/>
            <person name="Sharpe T."/>
            <person name="Swofford R."/>
            <person name="Tan F.J."/>
            <person name="Williams L."/>
            <person name="Young S."/>
            <person name="Yin S."/>
            <person name="Okada N."/>
            <person name="Kocher T.D."/>
            <person name="Miska E.A."/>
            <person name="Lander E.S."/>
            <person name="Venkatesh B."/>
            <person name="Fernald R.D."/>
            <person name="Meyer A."/>
            <person name="Ponting C.P."/>
            <person name="Streelman J.T."/>
            <person name="Lindblad-Toh K."/>
            <person name="Seehausen O."/>
            <person name="Di Palma F."/>
        </authorList>
    </citation>
    <scope>NUCLEOTIDE SEQUENCE</scope>
</reference>
<dbReference type="AlphaFoldDB" id="A0A3P9CLP1"/>
<dbReference type="PANTHER" id="PTHR45784">
    <property type="entry name" value="C-TYPE LECTIN DOMAIN FAMILY 20 MEMBER A-RELATED"/>
    <property type="match status" value="1"/>
</dbReference>
<feature type="signal peptide" evidence="1">
    <location>
        <begin position="1"/>
        <end position="20"/>
    </location>
</feature>
<feature type="domain" description="C-type lectin" evidence="2">
    <location>
        <begin position="75"/>
        <end position="169"/>
    </location>
</feature>
<evidence type="ECO:0000313" key="4">
    <source>
        <dbReference type="Proteomes" id="UP000265160"/>
    </source>
</evidence>
<keyword evidence="4" id="KW-1185">Reference proteome</keyword>
<evidence type="ECO:0000256" key="1">
    <source>
        <dbReference type="SAM" id="SignalP"/>
    </source>
</evidence>
<name>A0A3P9CLP1_9CICH</name>
<proteinExistence type="predicted"/>
<dbReference type="GeneTree" id="ENSGT01110000267414"/>
<evidence type="ECO:0000259" key="2">
    <source>
        <dbReference type="PROSITE" id="PS50041"/>
    </source>
</evidence>
<dbReference type="Pfam" id="PF00059">
    <property type="entry name" value="Lectin_C"/>
    <property type="match status" value="1"/>
</dbReference>
<dbReference type="SUPFAM" id="SSF56436">
    <property type="entry name" value="C-type lectin-like"/>
    <property type="match status" value="1"/>
</dbReference>
<dbReference type="InterPro" id="IPR001304">
    <property type="entry name" value="C-type_lectin-like"/>
</dbReference>
<organism evidence="3 4">
    <name type="scientific">Maylandia zebra</name>
    <name type="common">zebra mbuna</name>
    <dbReference type="NCBI Taxonomy" id="106582"/>
    <lineage>
        <taxon>Eukaryota</taxon>
        <taxon>Metazoa</taxon>
        <taxon>Chordata</taxon>
        <taxon>Craniata</taxon>
        <taxon>Vertebrata</taxon>
        <taxon>Euteleostomi</taxon>
        <taxon>Actinopterygii</taxon>
        <taxon>Neopterygii</taxon>
        <taxon>Teleostei</taxon>
        <taxon>Neoteleostei</taxon>
        <taxon>Acanthomorphata</taxon>
        <taxon>Ovalentaria</taxon>
        <taxon>Cichlomorphae</taxon>
        <taxon>Cichliformes</taxon>
        <taxon>Cichlidae</taxon>
        <taxon>African cichlids</taxon>
        <taxon>Pseudocrenilabrinae</taxon>
        <taxon>Haplochromini</taxon>
        <taxon>Maylandia</taxon>
        <taxon>Maylandia zebra complex</taxon>
    </lineage>
</organism>
<reference evidence="3" key="2">
    <citation type="submission" date="2025-08" db="UniProtKB">
        <authorList>
            <consortium name="Ensembl"/>
        </authorList>
    </citation>
    <scope>IDENTIFICATION</scope>
</reference>
<sequence length="183" mass="20847">MKRCGLILLLLSGLLNKTFDIRKSKKAQSELLHRDYFKGVCKRASSSHRNTRTISKDLCHSDQLVRQLHLVDLQKSWNDAQQYCRDEYIDLAIVNSSALIQEAQKRAGSTEAWIGLSKGWKWSQTGPVQSSWFNMWSSGQPGTDECVIITGSGSWSTAPCSNKHYFVCYDGECFRLWYQGLTN</sequence>
<dbReference type="Ensembl" id="ENSMZET00005023758.1">
    <property type="protein sequence ID" value="ENSMZEP00005023002.1"/>
    <property type="gene ID" value="ENSMZEG00005017225.1"/>
</dbReference>
<dbReference type="InterPro" id="IPR016187">
    <property type="entry name" value="CTDL_fold"/>
</dbReference>
<dbReference type="Proteomes" id="UP000265160">
    <property type="component" value="LG11"/>
</dbReference>
<dbReference type="SMART" id="SM00034">
    <property type="entry name" value="CLECT"/>
    <property type="match status" value="1"/>
</dbReference>
<reference evidence="3" key="3">
    <citation type="submission" date="2025-09" db="UniProtKB">
        <authorList>
            <consortium name="Ensembl"/>
        </authorList>
    </citation>
    <scope>IDENTIFICATION</scope>
</reference>
<protein>
    <recommendedName>
        <fullName evidence="2">C-type lectin domain-containing protein</fullName>
    </recommendedName>
</protein>
<dbReference type="InterPro" id="IPR016186">
    <property type="entry name" value="C-type_lectin-like/link_sf"/>
</dbReference>
<accession>A0A3P9CLP1</accession>
<evidence type="ECO:0000313" key="3">
    <source>
        <dbReference type="Ensembl" id="ENSMZEP00005023002.1"/>
    </source>
</evidence>
<dbReference type="Gene3D" id="3.10.100.10">
    <property type="entry name" value="Mannose-Binding Protein A, subunit A"/>
    <property type="match status" value="1"/>
</dbReference>
<keyword evidence="1" id="KW-0732">Signal</keyword>
<dbReference type="PANTHER" id="PTHR45784:SF5">
    <property type="entry name" value="C-TYPE LECTIN DOMAIN FAMILY 20 MEMBER A-RELATED"/>
    <property type="match status" value="1"/>
</dbReference>
<dbReference type="PROSITE" id="PS50041">
    <property type="entry name" value="C_TYPE_LECTIN_2"/>
    <property type="match status" value="1"/>
</dbReference>